<feature type="compositionally biased region" description="Basic and acidic residues" evidence="1">
    <location>
        <begin position="14"/>
        <end position="37"/>
    </location>
</feature>
<gene>
    <name evidence="3" type="ORF">B0J11DRAFT_487741</name>
</gene>
<feature type="domain" description="DUF7730" evidence="2">
    <location>
        <begin position="115"/>
        <end position="238"/>
    </location>
</feature>
<evidence type="ECO:0000259" key="2">
    <source>
        <dbReference type="Pfam" id="PF24864"/>
    </source>
</evidence>
<name>A0A9P9DR72_9PLEO</name>
<reference evidence="3" key="1">
    <citation type="journal article" date="2021" name="Nat. Commun.">
        <title>Genetic determinants of endophytism in the Arabidopsis root mycobiome.</title>
        <authorList>
            <person name="Mesny F."/>
            <person name="Miyauchi S."/>
            <person name="Thiergart T."/>
            <person name="Pickel B."/>
            <person name="Atanasova L."/>
            <person name="Karlsson M."/>
            <person name="Huettel B."/>
            <person name="Barry K.W."/>
            <person name="Haridas S."/>
            <person name="Chen C."/>
            <person name="Bauer D."/>
            <person name="Andreopoulos W."/>
            <person name="Pangilinan J."/>
            <person name="LaButti K."/>
            <person name="Riley R."/>
            <person name="Lipzen A."/>
            <person name="Clum A."/>
            <person name="Drula E."/>
            <person name="Henrissat B."/>
            <person name="Kohler A."/>
            <person name="Grigoriev I.V."/>
            <person name="Martin F.M."/>
            <person name="Hacquard S."/>
        </authorList>
    </citation>
    <scope>NUCLEOTIDE SEQUENCE</scope>
    <source>
        <strain evidence="3">MPI-CAGE-CH-0243</strain>
    </source>
</reference>
<evidence type="ECO:0000256" key="1">
    <source>
        <dbReference type="SAM" id="MobiDB-lite"/>
    </source>
</evidence>
<comment type="caution">
    <text evidence="3">The sequence shown here is derived from an EMBL/GenBank/DDBJ whole genome shotgun (WGS) entry which is preliminary data.</text>
</comment>
<evidence type="ECO:0000313" key="4">
    <source>
        <dbReference type="Proteomes" id="UP000700596"/>
    </source>
</evidence>
<dbReference type="AlphaFoldDB" id="A0A9P9DR72"/>
<proteinExistence type="predicted"/>
<dbReference type="EMBL" id="JAGMWT010000008">
    <property type="protein sequence ID" value="KAH7123539.1"/>
    <property type="molecule type" value="Genomic_DNA"/>
</dbReference>
<organism evidence="3 4">
    <name type="scientific">Dendryphion nanum</name>
    <dbReference type="NCBI Taxonomy" id="256645"/>
    <lineage>
        <taxon>Eukaryota</taxon>
        <taxon>Fungi</taxon>
        <taxon>Dikarya</taxon>
        <taxon>Ascomycota</taxon>
        <taxon>Pezizomycotina</taxon>
        <taxon>Dothideomycetes</taxon>
        <taxon>Pleosporomycetidae</taxon>
        <taxon>Pleosporales</taxon>
        <taxon>Torulaceae</taxon>
        <taxon>Dendryphion</taxon>
    </lineage>
</organism>
<dbReference type="OrthoDB" id="4757095at2759"/>
<feature type="region of interest" description="Disordered" evidence="1">
    <location>
        <begin position="14"/>
        <end position="51"/>
    </location>
</feature>
<accession>A0A9P9DR72</accession>
<dbReference type="PANTHER" id="PTHR38790">
    <property type="entry name" value="2EXR DOMAIN-CONTAINING PROTEIN-RELATED"/>
    <property type="match status" value="1"/>
</dbReference>
<protein>
    <recommendedName>
        <fullName evidence="2">DUF7730 domain-containing protein</fullName>
    </recommendedName>
</protein>
<dbReference type="Pfam" id="PF24864">
    <property type="entry name" value="DUF7730"/>
    <property type="match status" value="1"/>
</dbReference>
<evidence type="ECO:0000313" key="3">
    <source>
        <dbReference type="EMBL" id="KAH7123539.1"/>
    </source>
</evidence>
<dbReference type="PANTHER" id="PTHR38790:SF4">
    <property type="entry name" value="2EXR DOMAIN-CONTAINING PROTEIN"/>
    <property type="match status" value="1"/>
</dbReference>
<dbReference type="Proteomes" id="UP000700596">
    <property type="component" value="Unassembled WGS sequence"/>
</dbReference>
<dbReference type="InterPro" id="IPR056632">
    <property type="entry name" value="DUF7730"/>
</dbReference>
<sequence>MSFLARFSLSKYREHRENKSNERERERELERERQRERRYSRRHGRSSPACIPTVIRQPTPNFPFPIPHDLPIQQSYSPLISKLSVDLRLMIYEYVFSDSGHLLHIVPYDDHSGFAIESLYTAPDFDFKGAKGVLAFKSIITPVRWQAIRSMSISTLFLTPSEKQRSNSDYPPEVWSLWYQSCEAIAELPNLRKLNIDIIIWHDWNFENTASMDVDSLVSALKPLSFIKASHFTVELNWALGDAVISALGAINYTISVSTKPYDRAFHI</sequence>
<keyword evidence="4" id="KW-1185">Reference proteome</keyword>